<dbReference type="Proteomes" id="UP000237105">
    <property type="component" value="Unassembled WGS sequence"/>
</dbReference>
<dbReference type="GO" id="GO:0080032">
    <property type="term" value="F:methyl jasmonate esterase activity"/>
    <property type="evidence" value="ECO:0007669"/>
    <property type="project" value="TreeGrafter"/>
</dbReference>
<dbReference type="EMBL" id="JXTB01000199">
    <property type="protein sequence ID" value="PON54030.1"/>
    <property type="molecule type" value="Genomic_DNA"/>
</dbReference>
<dbReference type="SUPFAM" id="SSF53474">
    <property type="entry name" value="alpha/beta-Hydrolases"/>
    <property type="match status" value="1"/>
</dbReference>
<organism evidence="1 2">
    <name type="scientific">Parasponia andersonii</name>
    <name type="common">Sponia andersonii</name>
    <dbReference type="NCBI Taxonomy" id="3476"/>
    <lineage>
        <taxon>Eukaryota</taxon>
        <taxon>Viridiplantae</taxon>
        <taxon>Streptophyta</taxon>
        <taxon>Embryophyta</taxon>
        <taxon>Tracheophyta</taxon>
        <taxon>Spermatophyta</taxon>
        <taxon>Magnoliopsida</taxon>
        <taxon>eudicotyledons</taxon>
        <taxon>Gunneridae</taxon>
        <taxon>Pentapetalae</taxon>
        <taxon>rosids</taxon>
        <taxon>fabids</taxon>
        <taxon>Rosales</taxon>
        <taxon>Cannabaceae</taxon>
        <taxon>Parasponia</taxon>
    </lineage>
</organism>
<keyword evidence="1" id="KW-0378">Hydrolase</keyword>
<dbReference type="GO" id="GO:0009694">
    <property type="term" value="P:jasmonic acid metabolic process"/>
    <property type="evidence" value="ECO:0007669"/>
    <property type="project" value="TreeGrafter"/>
</dbReference>
<accession>A0A2P5BZ12</accession>
<dbReference type="InterPro" id="IPR045889">
    <property type="entry name" value="MES/HNL"/>
</dbReference>
<dbReference type="OrthoDB" id="1739960at2759"/>
<name>A0A2P5BZ12_PARAD</name>
<dbReference type="GO" id="GO:0080030">
    <property type="term" value="F:methyl indole-3-acetate esterase activity"/>
    <property type="evidence" value="ECO:0007669"/>
    <property type="project" value="TreeGrafter"/>
</dbReference>
<proteinExistence type="predicted"/>
<evidence type="ECO:0000313" key="2">
    <source>
        <dbReference type="Proteomes" id="UP000237105"/>
    </source>
</evidence>
<sequence>MEHVTVHGAASNSPEIYWSQGHSSRHGHLKQLNDVGSFSDYVEPLIEFMASLLPEERVLLVGHSIRGACISLSMERFPHKISVGVYVTILMLGPLLDFPIVGQEVKILTLW</sequence>
<evidence type="ECO:0000313" key="1">
    <source>
        <dbReference type="EMBL" id="PON54030.1"/>
    </source>
</evidence>
<dbReference type="InterPro" id="IPR029058">
    <property type="entry name" value="AB_hydrolase_fold"/>
</dbReference>
<keyword evidence="2" id="KW-1185">Reference proteome</keyword>
<dbReference type="GO" id="GO:0080031">
    <property type="term" value="F:methyl salicylate esterase activity"/>
    <property type="evidence" value="ECO:0007669"/>
    <property type="project" value="TreeGrafter"/>
</dbReference>
<dbReference type="STRING" id="3476.A0A2P5BZ12"/>
<comment type="caution">
    <text evidence="1">The sequence shown here is derived from an EMBL/GenBank/DDBJ whole genome shotgun (WGS) entry which is preliminary data.</text>
</comment>
<dbReference type="GO" id="GO:0009696">
    <property type="term" value="P:salicylic acid metabolic process"/>
    <property type="evidence" value="ECO:0007669"/>
    <property type="project" value="TreeGrafter"/>
</dbReference>
<reference evidence="2" key="1">
    <citation type="submission" date="2016-06" db="EMBL/GenBank/DDBJ databases">
        <title>Parallel loss of symbiosis genes in relatives of nitrogen-fixing non-legume Parasponia.</title>
        <authorList>
            <person name="Van Velzen R."/>
            <person name="Holmer R."/>
            <person name="Bu F."/>
            <person name="Rutten L."/>
            <person name="Van Zeijl A."/>
            <person name="Liu W."/>
            <person name="Santuari L."/>
            <person name="Cao Q."/>
            <person name="Sharma T."/>
            <person name="Shen D."/>
            <person name="Roswanjaya Y."/>
            <person name="Wardhani T."/>
            <person name="Kalhor M.S."/>
            <person name="Jansen J."/>
            <person name="Van den Hoogen J."/>
            <person name="Gungor B."/>
            <person name="Hartog M."/>
            <person name="Hontelez J."/>
            <person name="Verver J."/>
            <person name="Yang W.-C."/>
            <person name="Schijlen E."/>
            <person name="Repin R."/>
            <person name="Schilthuizen M."/>
            <person name="Schranz E."/>
            <person name="Heidstra R."/>
            <person name="Miyata K."/>
            <person name="Fedorova E."/>
            <person name="Kohlen W."/>
            <person name="Bisseling T."/>
            <person name="Smit S."/>
            <person name="Geurts R."/>
        </authorList>
    </citation>
    <scope>NUCLEOTIDE SEQUENCE [LARGE SCALE GENOMIC DNA]</scope>
    <source>
        <strain evidence="2">cv. WU1-14</strain>
    </source>
</reference>
<dbReference type="Gene3D" id="3.40.50.1820">
    <property type="entry name" value="alpha/beta hydrolase"/>
    <property type="match status" value="1"/>
</dbReference>
<dbReference type="PANTHER" id="PTHR10992:SF1066">
    <property type="entry name" value="METHYL JASMONATE ESTERASE 1"/>
    <property type="match status" value="1"/>
</dbReference>
<dbReference type="AlphaFoldDB" id="A0A2P5BZ12"/>
<gene>
    <name evidence="1" type="ORF">PanWU01x14_197600</name>
</gene>
<protein>
    <submittedName>
        <fullName evidence="1">Alpha/Beta hydrolase fold containing protein</fullName>
    </submittedName>
</protein>
<dbReference type="PANTHER" id="PTHR10992">
    <property type="entry name" value="METHYLESTERASE FAMILY MEMBER"/>
    <property type="match status" value="1"/>
</dbReference>